<protein>
    <recommendedName>
        <fullName evidence="1">HAT C-terminal dimerisation domain-containing protein</fullName>
    </recommendedName>
</protein>
<dbReference type="PANTHER" id="PTHR47611:SF1">
    <property type="entry name" value="CCHC-TYPE DOMAIN-CONTAINING PROTEIN"/>
    <property type="match status" value="1"/>
</dbReference>
<keyword evidence="3" id="KW-1185">Reference proteome</keyword>
<name>C7ZQQ2_FUSV7</name>
<dbReference type="InterPro" id="IPR008906">
    <property type="entry name" value="HATC_C_dom"/>
</dbReference>
<dbReference type="Pfam" id="PF05699">
    <property type="entry name" value="Dimer_Tnp_hAT"/>
    <property type="match status" value="1"/>
</dbReference>
<dbReference type="InParanoid" id="C7ZQQ2"/>
<dbReference type="VEuPathDB" id="FungiDB:NECHADRAFT_56317"/>
<dbReference type="eggNOG" id="KOG1121">
    <property type="taxonomic scope" value="Eukaryota"/>
</dbReference>
<dbReference type="KEGG" id="nhe:NECHADRAFT_56317"/>
<evidence type="ECO:0000313" key="2">
    <source>
        <dbReference type="EMBL" id="EEU33654.1"/>
    </source>
</evidence>
<dbReference type="OMA" id="TIRAIMC"/>
<dbReference type="AlphaFoldDB" id="C7ZQQ2"/>
<dbReference type="InterPro" id="IPR012337">
    <property type="entry name" value="RNaseH-like_sf"/>
</dbReference>
<sequence>KTNSIRFPILSILARRYLAIPATSASIESTFSISNNIITKSRNRLDPEVVKKVLLLKSWSHLSRP</sequence>
<evidence type="ECO:0000313" key="3">
    <source>
        <dbReference type="Proteomes" id="UP000005206"/>
    </source>
</evidence>
<dbReference type="EMBL" id="GG699005">
    <property type="protein sequence ID" value="EEU33654.1"/>
    <property type="molecule type" value="Genomic_DNA"/>
</dbReference>
<evidence type="ECO:0000259" key="1">
    <source>
        <dbReference type="Pfam" id="PF05699"/>
    </source>
</evidence>
<feature type="domain" description="HAT C-terminal dimerisation" evidence="1">
    <location>
        <begin position="1"/>
        <end position="59"/>
    </location>
</feature>
<dbReference type="HOGENOM" id="CLU_009123_17_3_1"/>
<proteinExistence type="predicted"/>
<organism evidence="2 3">
    <name type="scientific">Fusarium vanettenii (strain ATCC MYA-4622 / CBS 123669 / FGSC 9596 / NRRL 45880 / 77-13-4)</name>
    <name type="common">Fusarium solani subsp. pisi</name>
    <dbReference type="NCBI Taxonomy" id="660122"/>
    <lineage>
        <taxon>Eukaryota</taxon>
        <taxon>Fungi</taxon>
        <taxon>Dikarya</taxon>
        <taxon>Ascomycota</taxon>
        <taxon>Pezizomycotina</taxon>
        <taxon>Sordariomycetes</taxon>
        <taxon>Hypocreomycetidae</taxon>
        <taxon>Hypocreales</taxon>
        <taxon>Nectriaceae</taxon>
        <taxon>Fusarium</taxon>
        <taxon>Fusarium solani species complex</taxon>
        <taxon>Fusarium vanettenii</taxon>
    </lineage>
</organism>
<accession>C7ZQQ2</accession>
<reference evidence="2 3" key="1">
    <citation type="journal article" date="2009" name="PLoS Genet.">
        <title>The genome of Nectria haematococca: contribution of supernumerary chromosomes to gene expansion.</title>
        <authorList>
            <person name="Coleman J.J."/>
            <person name="Rounsley S.D."/>
            <person name="Rodriguez-Carres M."/>
            <person name="Kuo A."/>
            <person name="Wasmann C.C."/>
            <person name="Grimwood J."/>
            <person name="Schmutz J."/>
            <person name="Taga M."/>
            <person name="White G.J."/>
            <person name="Zhou S."/>
            <person name="Schwartz D.C."/>
            <person name="Freitag M."/>
            <person name="Ma L.J."/>
            <person name="Danchin E.G."/>
            <person name="Henrissat B."/>
            <person name="Coutinho P.M."/>
            <person name="Nelson D.R."/>
            <person name="Straney D."/>
            <person name="Napoli C.A."/>
            <person name="Barker B.M."/>
            <person name="Gribskov M."/>
            <person name="Rep M."/>
            <person name="Kroken S."/>
            <person name="Molnar I."/>
            <person name="Rensing C."/>
            <person name="Kennell J.C."/>
            <person name="Zamora J."/>
            <person name="Farman M.L."/>
            <person name="Selker E.U."/>
            <person name="Salamov A."/>
            <person name="Shapiro H."/>
            <person name="Pangilinan J."/>
            <person name="Lindquist E."/>
            <person name="Lamers C."/>
            <person name="Grigoriev I.V."/>
            <person name="Geiser D.M."/>
            <person name="Covert S.F."/>
            <person name="Temporini E."/>
            <person name="Vanetten H.D."/>
        </authorList>
    </citation>
    <scope>NUCLEOTIDE SEQUENCE [LARGE SCALE GENOMIC DNA]</scope>
    <source>
        <strain evidence="3">ATCC MYA-4622 / CBS 123669 / FGSC 9596 / NRRL 45880 / 77-13-4</strain>
    </source>
</reference>
<dbReference type="RefSeq" id="XP_003039367.1">
    <property type="nucleotide sequence ID" value="XM_003039321.1"/>
</dbReference>
<dbReference type="OrthoDB" id="3560146at2759"/>
<dbReference type="GeneID" id="9666889"/>
<dbReference type="PANTHER" id="PTHR47611">
    <property type="entry name" value="HAT DIMERISATION DOMAIN, C-TERMINAL"/>
    <property type="match status" value="1"/>
</dbReference>
<feature type="non-terminal residue" evidence="2">
    <location>
        <position position="1"/>
    </location>
</feature>
<dbReference type="SUPFAM" id="SSF53098">
    <property type="entry name" value="Ribonuclease H-like"/>
    <property type="match status" value="1"/>
</dbReference>
<dbReference type="Proteomes" id="UP000005206">
    <property type="component" value="Unassembled WGS sequence"/>
</dbReference>
<gene>
    <name evidence="2" type="ORF">NECHADRAFT_56317</name>
</gene>
<dbReference type="GO" id="GO:0046983">
    <property type="term" value="F:protein dimerization activity"/>
    <property type="evidence" value="ECO:0007669"/>
    <property type="project" value="InterPro"/>
</dbReference>